<dbReference type="Pfam" id="PF13385">
    <property type="entry name" value="Laminin_G_3"/>
    <property type="match status" value="1"/>
</dbReference>
<comment type="caution">
    <text evidence="2">The sequence shown here is derived from an EMBL/GenBank/DDBJ whole genome shotgun (WGS) entry which is preliminary data.</text>
</comment>
<feature type="transmembrane region" description="Helical" evidence="1">
    <location>
        <begin position="6"/>
        <end position="22"/>
    </location>
</feature>
<dbReference type="SUPFAM" id="SSF49899">
    <property type="entry name" value="Concanavalin A-like lectins/glucanases"/>
    <property type="match status" value="1"/>
</dbReference>
<dbReference type="Proteomes" id="UP000789901">
    <property type="component" value="Unassembled WGS sequence"/>
</dbReference>
<keyword evidence="1" id="KW-0812">Transmembrane</keyword>
<organism evidence="2 3">
    <name type="scientific">Gigaspora margarita</name>
    <dbReference type="NCBI Taxonomy" id="4874"/>
    <lineage>
        <taxon>Eukaryota</taxon>
        <taxon>Fungi</taxon>
        <taxon>Fungi incertae sedis</taxon>
        <taxon>Mucoromycota</taxon>
        <taxon>Glomeromycotina</taxon>
        <taxon>Glomeromycetes</taxon>
        <taxon>Diversisporales</taxon>
        <taxon>Gigasporaceae</taxon>
        <taxon>Gigaspora</taxon>
    </lineage>
</organism>
<evidence type="ECO:0000256" key="1">
    <source>
        <dbReference type="SAM" id="Phobius"/>
    </source>
</evidence>
<accession>A0ABN7UWP6</accession>
<keyword evidence="1" id="KW-0472">Membrane</keyword>
<proteinExistence type="predicted"/>
<gene>
    <name evidence="2" type="ORF">GMARGA_LOCUS11604</name>
</gene>
<feature type="transmembrane region" description="Helical" evidence="1">
    <location>
        <begin position="221"/>
        <end position="242"/>
    </location>
</feature>
<dbReference type="InterPro" id="IPR013320">
    <property type="entry name" value="ConA-like_dom_sf"/>
</dbReference>
<name>A0ABN7UWP6_GIGMA</name>
<reference evidence="2 3" key="1">
    <citation type="submission" date="2021-06" db="EMBL/GenBank/DDBJ databases">
        <authorList>
            <person name="Kallberg Y."/>
            <person name="Tangrot J."/>
            <person name="Rosling A."/>
        </authorList>
    </citation>
    <scope>NUCLEOTIDE SEQUENCE [LARGE SCALE GENOMIC DNA]</scope>
    <source>
        <strain evidence="2 3">120-4 pot B 10/14</strain>
    </source>
</reference>
<evidence type="ECO:0000313" key="3">
    <source>
        <dbReference type="Proteomes" id="UP000789901"/>
    </source>
</evidence>
<sequence length="258" mass="30480">MSYYYFYYLVIIIFSNSISVFCQEQRIYRELITEPTKFTPEYKRIISHDELPVVKNELSITLKLYLESHGSVWYNVFHKGRWETSNISIPALWLKPNDSVPFPSCSNTGNSNIGLAMDGYGFLLNRWYHIAYTISNLDKRMNFYMDGEWVGSFSIKYIQGQSFIFNDGPLYIGWHRWKGFTGQISNFRYYNFRLSHSEVLMDYSGEDPTKYNDNDESSKKYFIDLTIAFFLGIMVLAGGLFIHKIIIRRRYQEIPNPM</sequence>
<protein>
    <submittedName>
        <fullName evidence="2">23237_t:CDS:1</fullName>
    </submittedName>
</protein>
<dbReference type="Gene3D" id="2.60.120.200">
    <property type="match status" value="1"/>
</dbReference>
<evidence type="ECO:0000313" key="2">
    <source>
        <dbReference type="EMBL" id="CAG8692456.1"/>
    </source>
</evidence>
<dbReference type="EMBL" id="CAJVQB010006844">
    <property type="protein sequence ID" value="CAG8692456.1"/>
    <property type="molecule type" value="Genomic_DNA"/>
</dbReference>
<keyword evidence="3" id="KW-1185">Reference proteome</keyword>
<keyword evidence="1" id="KW-1133">Transmembrane helix</keyword>